<reference evidence="3" key="1">
    <citation type="submission" date="2021-03" db="EMBL/GenBank/DDBJ databases">
        <title>Actinotalea soli sp. nov., isolated from soil.</title>
        <authorList>
            <person name="Ping W."/>
            <person name="Zhang J."/>
        </authorList>
    </citation>
    <scope>NUCLEOTIDE SEQUENCE</scope>
    <source>
        <strain evidence="3">BY-33</strain>
    </source>
</reference>
<dbReference type="PANTHER" id="PTHR42698">
    <property type="entry name" value="GTPASE ERA"/>
    <property type="match status" value="1"/>
</dbReference>
<evidence type="ECO:0000313" key="4">
    <source>
        <dbReference type="Proteomes" id="UP000664209"/>
    </source>
</evidence>
<evidence type="ECO:0000256" key="1">
    <source>
        <dbReference type="SAM" id="Phobius"/>
    </source>
</evidence>
<dbReference type="InterPro" id="IPR006073">
    <property type="entry name" value="GTP-bd"/>
</dbReference>
<dbReference type="GO" id="GO:0005525">
    <property type="term" value="F:GTP binding"/>
    <property type="evidence" value="ECO:0007669"/>
    <property type="project" value="InterPro"/>
</dbReference>
<accession>A0A939LUR1</accession>
<keyword evidence="1" id="KW-0472">Membrane</keyword>
<evidence type="ECO:0000259" key="2">
    <source>
        <dbReference type="Pfam" id="PF01926"/>
    </source>
</evidence>
<comment type="caution">
    <text evidence="3">The sequence shown here is derived from an EMBL/GenBank/DDBJ whole genome shotgun (WGS) entry which is preliminary data.</text>
</comment>
<dbReference type="GO" id="GO:0005829">
    <property type="term" value="C:cytosol"/>
    <property type="evidence" value="ECO:0007669"/>
    <property type="project" value="TreeGrafter"/>
</dbReference>
<dbReference type="Gene3D" id="3.40.50.300">
    <property type="entry name" value="P-loop containing nucleotide triphosphate hydrolases"/>
    <property type="match status" value="1"/>
</dbReference>
<dbReference type="InterPro" id="IPR027417">
    <property type="entry name" value="P-loop_NTPase"/>
</dbReference>
<dbReference type="GO" id="GO:0019843">
    <property type="term" value="F:rRNA binding"/>
    <property type="evidence" value="ECO:0007669"/>
    <property type="project" value="TreeGrafter"/>
</dbReference>
<feature type="transmembrane region" description="Helical" evidence="1">
    <location>
        <begin position="397"/>
        <end position="419"/>
    </location>
</feature>
<keyword evidence="4" id="KW-1185">Reference proteome</keyword>
<feature type="transmembrane region" description="Helical" evidence="1">
    <location>
        <begin position="425"/>
        <end position="448"/>
    </location>
</feature>
<gene>
    <name evidence="3" type="ORF">J4G33_07520</name>
</gene>
<keyword evidence="1" id="KW-1133">Transmembrane helix</keyword>
<dbReference type="Pfam" id="PF01926">
    <property type="entry name" value="MMR_HSR1"/>
    <property type="match status" value="1"/>
</dbReference>
<dbReference type="InterPro" id="IPR005662">
    <property type="entry name" value="GTPase_Era-like"/>
</dbReference>
<name>A0A939LUR1_9CELL</name>
<organism evidence="3 4">
    <name type="scientific">Actinotalea soli</name>
    <dbReference type="NCBI Taxonomy" id="2819234"/>
    <lineage>
        <taxon>Bacteria</taxon>
        <taxon>Bacillati</taxon>
        <taxon>Actinomycetota</taxon>
        <taxon>Actinomycetes</taxon>
        <taxon>Micrococcales</taxon>
        <taxon>Cellulomonadaceae</taxon>
        <taxon>Actinotalea</taxon>
    </lineage>
</organism>
<dbReference type="EMBL" id="JAGEMK010000003">
    <property type="protein sequence ID" value="MBO1751652.1"/>
    <property type="molecule type" value="Genomic_DNA"/>
</dbReference>
<dbReference type="GO" id="GO:0000028">
    <property type="term" value="P:ribosomal small subunit assembly"/>
    <property type="evidence" value="ECO:0007669"/>
    <property type="project" value="TreeGrafter"/>
</dbReference>
<sequence>MTEKNLADQGTLVVSGERTSALLDRVDRIEVALERALLAMPDEATARVRRTLTEVRGRLALGVDRTVVALVGGTGSGKSSLFNALARLDFADVGVRRPTTSQVTACVWAQDATPLLDWLGVSTDRRIERESALDGDTQADLRGLVLLDLPDHDSIEAEHRAVVDRLLPQVDLLVWVVDPQKYADDALHTGYLRHLVGHEASMLVVLNQIDTVPVDAQAALMRDVDRLLREDGLEGVGVHAVSARTGVGLPVLRGVLADAVERRGIAEVRAASELDDAARELRRAVGTEELDADALPRVAATDALAYAVGLPGAIDAARDAGRSSRRVAAGPAQGDHVELVRRTWLERVGHGLPEPWRERLDEQVAPLTELTSAVGAAVAEVVAEPVRSRAASVWRTLGVLVGLAALVVAGVVVGAVAGAQGWTDTATLAAVAGGAGLLLAAGAWGLAARAERGAGRRRSEQFAEASRAALAEVVETRLARPSIVVLADHRAVREVASV</sequence>
<feature type="domain" description="G" evidence="2">
    <location>
        <begin position="68"/>
        <end position="207"/>
    </location>
</feature>
<dbReference type="PANTHER" id="PTHR42698:SF1">
    <property type="entry name" value="GTPASE ERA, MITOCHONDRIAL"/>
    <property type="match status" value="1"/>
</dbReference>
<keyword evidence="1" id="KW-0812">Transmembrane</keyword>
<protein>
    <submittedName>
        <fullName evidence="3">50S ribosome-binding GTPase</fullName>
    </submittedName>
</protein>
<evidence type="ECO:0000313" key="3">
    <source>
        <dbReference type="EMBL" id="MBO1751652.1"/>
    </source>
</evidence>
<dbReference type="AlphaFoldDB" id="A0A939LUR1"/>
<proteinExistence type="predicted"/>
<dbReference type="RefSeq" id="WP_208055330.1">
    <property type="nucleotide sequence ID" value="NZ_JAGEMK010000003.1"/>
</dbReference>
<dbReference type="GO" id="GO:0043024">
    <property type="term" value="F:ribosomal small subunit binding"/>
    <property type="evidence" value="ECO:0007669"/>
    <property type="project" value="TreeGrafter"/>
</dbReference>
<dbReference type="Proteomes" id="UP000664209">
    <property type="component" value="Unassembled WGS sequence"/>
</dbReference>
<dbReference type="SUPFAM" id="SSF52540">
    <property type="entry name" value="P-loop containing nucleoside triphosphate hydrolases"/>
    <property type="match status" value="1"/>
</dbReference>